<evidence type="ECO:0000313" key="9">
    <source>
        <dbReference type="EMBL" id="MBB6634382.1"/>
    </source>
</evidence>
<dbReference type="InterPro" id="IPR000175">
    <property type="entry name" value="Na/ntran_symport"/>
</dbReference>
<feature type="transmembrane region" description="Helical" evidence="8">
    <location>
        <begin position="238"/>
        <end position="260"/>
    </location>
</feature>
<gene>
    <name evidence="9" type="ORF">H7B67_09685</name>
</gene>
<proteinExistence type="inferred from homology"/>
<evidence type="ECO:0000256" key="1">
    <source>
        <dbReference type="ARBA" id="ARBA00004141"/>
    </source>
</evidence>
<reference evidence="9 10" key="1">
    <citation type="submission" date="2020-08" db="EMBL/GenBank/DDBJ databases">
        <title>Cohnella phylogeny.</title>
        <authorList>
            <person name="Dunlap C."/>
        </authorList>
    </citation>
    <scope>NUCLEOTIDE SEQUENCE [LARGE SCALE GENOMIC DNA]</scope>
    <source>
        <strain evidence="9 10">DSM 25241</strain>
    </source>
</reference>
<keyword evidence="2 6" id="KW-0813">Transport</keyword>
<accession>A0A841ST31</accession>
<keyword evidence="3 6" id="KW-0812">Transmembrane</keyword>
<feature type="transmembrane region" description="Helical" evidence="8">
    <location>
        <begin position="168"/>
        <end position="186"/>
    </location>
</feature>
<evidence type="ECO:0000256" key="2">
    <source>
        <dbReference type="ARBA" id="ARBA00022448"/>
    </source>
</evidence>
<evidence type="ECO:0000256" key="5">
    <source>
        <dbReference type="ARBA" id="ARBA00023136"/>
    </source>
</evidence>
<evidence type="ECO:0000313" key="10">
    <source>
        <dbReference type="Proteomes" id="UP000535838"/>
    </source>
</evidence>
<dbReference type="PROSITE" id="PS50267">
    <property type="entry name" value="NA_NEUROTRAN_SYMP_3"/>
    <property type="match status" value="1"/>
</dbReference>
<feature type="compositionally biased region" description="Basic and acidic residues" evidence="7">
    <location>
        <begin position="16"/>
        <end position="30"/>
    </location>
</feature>
<dbReference type="EMBL" id="JACJVQ010000006">
    <property type="protein sequence ID" value="MBB6634382.1"/>
    <property type="molecule type" value="Genomic_DNA"/>
</dbReference>
<name>A0A841ST31_9BACL</name>
<comment type="subcellular location">
    <subcellularLocation>
        <location evidence="1">Membrane</location>
        <topology evidence="1">Multi-pass membrane protein</topology>
    </subcellularLocation>
</comment>
<dbReference type="GO" id="GO:0016020">
    <property type="term" value="C:membrane"/>
    <property type="evidence" value="ECO:0007669"/>
    <property type="project" value="UniProtKB-SubCell"/>
</dbReference>
<feature type="transmembrane region" description="Helical" evidence="8">
    <location>
        <begin position="404"/>
        <end position="425"/>
    </location>
</feature>
<feature type="transmembrane region" description="Helical" evidence="8">
    <location>
        <begin position="364"/>
        <end position="384"/>
    </location>
</feature>
<evidence type="ECO:0000256" key="4">
    <source>
        <dbReference type="ARBA" id="ARBA00022989"/>
    </source>
</evidence>
<dbReference type="PROSITE" id="PS00610">
    <property type="entry name" value="NA_NEUROTRAN_SYMP_1"/>
    <property type="match status" value="1"/>
</dbReference>
<feature type="transmembrane region" description="Helical" evidence="8">
    <location>
        <begin position="36"/>
        <end position="53"/>
    </location>
</feature>
<dbReference type="InterPro" id="IPR047218">
    <property type="entry name" value="YocR/YhdH-like"/>
</dbReference>
<protein>
    <recommendedName>
        <fullName evidence="6">Transporter</fullName>
    </recommendedName>
</protein>
<dbReference type="CDD" id="cd10336">
    <property type="entry name" value="SLC6sbd_Tyt1-Like"/>
    <property type="match status" value="1"/>
</dbReference>
<dbReference type="PANTHER" id="PTHR42948:SF1">
    <property type="entry name" value="TRANSPORTER"/>
    <property type="match status" value="1"/>
</dbReference>
<dbReference type="GO" id="GO:0015293">
    <property type="term" value="F:symporter activity"/>
    <property type="evidence" value="ECO:0007669"/>
    <property type="project" value="UniProtKB-KW"/>
</dbReference>
<comment type="similarity">
    <text evidence="6">Belongs to the sodium:neurotransmitter symporter (SNF) (TC 2.A.22) family.</text>
</comment>
<feature type="region of interest" description="Disordered" evidence="7">
    <location>
        <begin position="1"/>
        <end position="30"/>
    </location>
</feature>
<dbReference type="RefSeq" id="WP_185119590.1">
    <property type="nucleotide sequence ID" value="NZ_JACJVQ010000006.1"/>
</dbReference>
<keyword evidence="4 8" id="KW-1133">Transmembrane helix</keyword>
<feature type="transmembrane region" description="Helical" evidence="8">
    <location>
        <begin position="320"/>
        <end position="343"/>
    </location>
</feature>
<comment type="caution">
    <text evidence="9">The sequence shown here is derived from an EMBL/GenBank/DDBJ whole genome shotgun (WGS) entry which is preliminary data.</text>
</comment>
<dbReference type="SUPFAM" id="SSF161070">
    <property type="entry name" value="SNF-like"/>
    <property type="match status" value="1"/>
</dbReference>
<dbReference type="PRINTS" id="PR00176">
    <property type="entry name" value="NANEUSMPORT"/>
</dbReference>
<evidence type="ECO:0000256" key="3">
    <source>
        <dbReference type="ARBA" id="ARBA00022692"/>
    </source>
</evidence>
<keyword evidence="5 8" id="KW-0472">Membrane</keyword>
<feature type="transmembrane region" description="Helical" evidence="8">
    <location>
        <begin position="437"/>
        <end position="460"/>
    </location>
</feature>
<dbReference type="Pfam" id="PF00209">
    <property type="entry name" value="SNF"/>
    <property type="match status" value="2"/>
</dbReference>
<feature type="transmembrane region" description="Helical" evidence="8">
    <location>
        <begin position="281"/>
        <end position="300"/>
    </location>
</feature>
<sequence>MTTGYAAGERVNLVNPEEHKTESGPKGGKAERFTKSGFILSAIGSSVGLGNMWKFPYITGKHGGAAFFVLFIGCLLVVGLPLLLAEMAIGRGGRGDAATAFVRLSGSRYWAGMGLFTVVTAFAIMAYYAVVAGWTIHYTIASFTGSLYRGAPNYEIVFNDFAGGYWPLFWQAVVMLLCGAVIARGVSGGIEKFNKILIPGFLILLLILMLRSLSLSGSSAGVSFFLEPDFSKVDAESVLIALGHAFFSLSLGMGCMLTYGSYVEKEQSLGGATMAIGGGDLLYAFIAGLVIFPTVFSFGLEPDEGVGLAFMALPAAFSKMPAGFLFGGLFFLLLAIAALTSAISILEVPVAYAMNKWRWSRRKAAVVVSVLCFLVGIPAALSVGGPLTDVSLFGRSFFDLFDFATAYIMMPFGGLIVTLFTGYVWKSVGEEAGLRGALFSAWLFLLRVVIPVVIVLIFLYSTGLLNL</sequence>
<feature type="transmembrane region" description="Helical" evidence="8">
    <location>
        <begin position="65"/>
        <end position="89"/>
    </location>
</feature>
<dbReference type="NCBIfam" id="NF037979">
    <property type="entry name" value="Na_transp"/>
    <property type="match status" value="1"/>
</dbReference>
<evidence type="ECO:0000256" key="8">
    <source>
        <dbReference type="SAM" id="Phobius"/>
    </source>
</evidence>
<evidence type="ECO:0000256" key="7">
    <source>
        <dbReference type="SAM" id="MobiDB-lite"/>
    </source>
</evidence>
<dbReference type="InterPro" id="IPR037272">
    <property type="entry name" value="SNS_sf"/>
</dbReference>
<dbReference type="PANTHER" id="PTHR42948">
    <property type="entry name" value="TRANSPORTER"/>
    <property type="match status" value="1"/>
</dbReference>
<keyword evidence="10" id="KW-1185">Reference proteome</keyword>
<organism evidence="9 10">
    <name type="scientific">Cohnella thailandensis</name>
    <dbReference type="NCBI Taxonomy" id="557557"/>
    <lineage>
        <taxon>Bacteria</taxon>
        <taxon>Bacillati</taxon>
        <taxon>Bacillota</taxon>
        <taxon>Bacilli</taxon>
        <taxon>Bacillales</taxon>
        <taxon>Paenibacillaceae</taxon>
        <taxon>Cohnella</taxon>
    </lineage>
</organism>
<evidence type="ECO:0000256" key="6">
    <source>
        <dbReference type="RuleBase" id="RU003732"/>
    </source>
</evidence>
<dbReference type="Proteomes" id="UP000535838">
    <property type="component" value="Unassembled WGS sequence"/>
</dbReference>
<feature type="transmembrane region" description="Helical" evidence="8">
    <location>
        <begin position="198"/>
        <end position="226"/>
    </location>
</feature>
<keyword evidence="6" id="KW-0769">Symport</keyword>
<dbReference type="AlphaFoldDB" id="A0A841ST31"/>
<feature type="transmembrane region" description="Helical" evidence="8">
    <location>
        <begin position="109"/>
        <end position="130"/>
    </location>
</feature>